<dbReference type="InterPro" id="IPR000157">
    <property type="entry name" value="TIR_dom"/>
</dbReference>
<evidence type="ECO:0000313" key="2">
    <source>
        <dbReference type="EMBL" id="ATL48816.1"/>
    </source>
</evidence>
<dbReference type="OrthoDB" id="9810385at2"/>
<gene>
    <name evidence="2" type="ORF">COR50_17510</name>
</gene>
<organism evidence="2 3">
    <name type="scientific">Chitinophaga caeni</name>
    <dbReference type="NCBI Taxonomy" id="2029983"/>
    <lineage>
        <taxon>Bacteria</taxon>
        <taxon>Pseudomonadati</taxon>
        <taxon>Bacteroidota</taxon>
        <taxon>Chitinophagia</taxon>
        <taxon>Chitinophagales</taxon>
        <taxon>Chitinophagaceae</taxon>
        <taxon>Chitinophaga</taxon>
    </lineage>
</organism>
<evidence type="ECO:0000259" key="1">
    <source>
        <dbReference type="PROSITE" id="PS50104"/>
    </source>
</evidence>
<dbReference type="GO" id="GO:0007165">
    <property type="term" value="P:signal transduction"/>
    <property type="evidence" value="ECO:0007669"/>
    <property type="project" value="InterPro"/>
</dbReference>
<proteinExistence type="predicted"/>
<dbReference type="PROSITE" id="PS50104">
    <property type="entry name" value="TIR"/>
    <property type="match status" value="1"/>
</dbReference>
<dbReference type="EMBL" id="CP023777">
    <property type="protein sequence ID" value="ATL48816.1"/>
    <property type="molecule type" value="Genomic_DNA"/>
</dbReference>
<dbReference type="SUPFAM" id="SSF52200">
    <property type="entry name" value="Toll/Interleukin receptor TIR domain"/>
    <property type="match status" value="1"/>
</dbReference>
<keyword evidence="3" id="KW-1185">Reference proteome</keyword>
<evidence type="ECO:0000313" key="3">
    <source>
        <dbReference type="Proteomes" id="UP000220133"/>
    </source>
</evidence>
<dbReference type="Gene3D" id="3.40.50.10140">
    <property type="entry name" value="Toll/interleukin-1 receptor homology (TIR) domain"/>
    <property type="match status" value="1"/>
</dbReference>
<name>A0A291QXW8_9BACT</name>
<sequence length="202" mass="23334">MVKKGFNKANTYENLTWALESVKDNQLFKRPCVFLSHKREDKNACKEIAKYFKNAGIDYYLDEEDDKLQHASSIGDPIKITESIKDGIKKSTHMMVVVSDQTYKSLWVPFEVGYGHASILDQEKLKNLNDRIKLSVLTLKDIAEKTLPDYLQVGYLIRGTKSLNEYISKITDRIEKSLIDESRIFSNSQQQHPLDSVLNWKL</sequence>
<dbReference type="AlphaFoldDB" id="A0A291QXW8"/>
<reference evidence="2 3" key="1">
    <citation type="submission" date="2017-10" db="EMBL/GenBank/DDBJ databases">
        <title>Paenichitinophaga pekingensis gen. nov., sp. nov., isolated from activated sludge.</title>
        <authorList>
            <person name="Jin D."/>
            <person name="Kong X."/>
            <person name="Deng Y."/>
            <person name="Bai Z."/>
        </authorList>
    </citation>
    <scope>NUCLEOTIDE SEQUENCE [LARGE SCALE GENOMIC DNA]</scope>
    <source>
        <strain evidence="2 3">13</strain>
    </source>
</reference>
<protein>
    <recommendedName>
        <fullName evidence="1">TIR domain-containing protein</fullName>
    </recommendedName>
</protein>
<accession>A0A291QXW8</accession>
<dbReference type="KEGG" id="cbae:COR50_17510"/>
<dbReference type="Proteomes" id="UP000220133">
    <property type="component" value="Chromosome"/>
</dbReference>
<dbReference type="RefSeq" id="WP_098195188.1">
    <property type="nucleotide sequence ID" value="NZ_CP023777.1"/>
</dbReference>
<dbReference type="Pfam" id="PF13676">
    <property type="entry name" value="TIR_2"/>
    <property type="match status" value="1"/>
</dbReference>
<dbReference type="InterPro" id="IPR035897">
    <property type="entry name" value="Toll_tir_struct_dom_sf"/>
</dbReference>
<feature type="domain" description="TIR" evidence="1">
    <location>
        <begin position="29"/>
        <end position="178"/>
    </location>
</feature>